<reference evidence="1 2" key="1">
    <citation type="submission" date="2019-06" db="EMBL/GenBank/DDBJ databases">
        <title>Draft genome sequence of Miniimonas arenae KCTC 19750T isolated from sea sand.</title>
        <authorList>
            <person name="Park S.-J."/>
        </authorList>
    </citation>
    <scope>NUCLEOTIDE SEQUENCE [LARGE SCALE GENOMIC DNA]</scope>
    <source>
        <strain evidence="1 2">KCTC 19750</strain>
    </source>
</reference>
<organism evidence="1 2">
    <name type="scientific">Miniimonas arenae</name>
    <dbReference type="NCBI Taxonomy" id="676201"/>
    <lineage>
        <taxon>Bacteria</taxon>
        <taxon>Bacillati</taxon>
        <taxon>Actinomycetota</taxon>
        <taxon>Actinomycetes</taxon>
        <taxon>Micrococcales</taxon>
        <taxon>Beutenbergiaceae</taxon>
        <taxon>Miniimonas</taxon>
    </lineage>
</organism>
<comment type="caution">
    <text evidence="1">The sequence shown here is derived from an EMBL/GenBank/DDBJ whole genome shotgun (WGS) entry which is preliminary data.</text>
</comment>
<dbReference type="Proteomes" id="UP000313849">
    <property type="component" value="Unassembled WGS sequence"/>
</dbReference>
<evidence type="ECO:0000313" key="2">
    <source>
        <dbReference type="Proteomes" id="UP000313849"/>
    </source>
</evidence>
<accession>A0A5C5BBG0</accession>
<dbReference type="EMBL" id="VENP01000024">
    <property type="protein sequence ID" value="TNU74135.1"/>
    <property type="molecule type" value="Genomic_DNA"/>
</dbReference>
<dbReference type="AlphaFoldDB" id="A0A5C5BBG0"/>
<gene>
    <name evidence="1" type="ORF">FH969_07945</name>
</gene>
<proteinExistence type="predicted"/>
<evidence type="ECO:0000313" key="1">
    <source>
        <dbReference type="EMBL" id="TNU74135.1"/>
    </source>
</evidence>
<keyword evidence="2" id="KW-1185">Reference proteome</keyword>
<dbReference type="PROSITE" id="PS51257">
    <property type="entry name" value="PROKAR_LIPOPROTEIN"/>
    <property type="match status" value="1"/>
</dbReference>
<protein>
    <submittedName>
        <fullName evidence="1">Uncharacterized protein</fullName>
    </submittedName>
</protein>
<name>A0A5C5BBG0_9MICO</name>
<dbReference type="RefSeq" id="WP_139986830.1">
    <property type="nucleotide sequence ID" value="NZ_VENP01000024.1"/>
</dbReference>
<sequence length="305" mass="31303">MNRPGRRSPGTNGPGTTRSLAVLAMLGTAALTGCATNGPGGEPGSSCAVVEPATDVTLDGLGEADVLALDAVTNFSRVVVYADGRVAIMDVEGWDGERPDGEPTASAALTDAPPAPGFTAVLAAGTLRPGAGAAEMVPAMAWPWPVVPDVPTLWAGQLSPCALGLLAAQAADLAHHVGELDGDLGVWATTDLATTILDYRGEPAVVASAYGLDVDADGDPASRYSQRQRDARELMRQMQDTVVRYTSGVREVPVTRLEVYWPTDACSAVTDPDEVAQLLSGTAADDHGLLTRALAPGVEACDGTT</sequence>